<accession>A0A542ZMP9</accession>
<proteinExistence type="predicted"/>
<dbReference type="EMBL" id="VFOQ01000001">
    <property type="protein sequence ID" value="TQL61638.1"/>
    <property type="molecule type" value="Genomic_DNA"/>
</dbReference>
<dbReference type="RefSeq" id="WP_141789391.1">
    <property type="nucleotide sequence ID" value="NZ_BAAAKX010000018.1"/>
</dbReference>
<evidence type="ECO:0000313" key="1">
    <source>
        <dbReference type="EMBL" id="TQL61638.1"/>
    </source>
</evidence>
<keyword evidence="2" id="KW-1185">Reference proteome</keyword>
<organism evidence="1 2">
    <name type="scientific">Oryzihumus leptocrescens</name>
    <dbReference type="NCBI Taxonomy" id="297536"/>
    <lineage>
        <taxon>Bacteria</taxon>
        <taxon>Bacillati</taxon>
        <taxon>Actinomycetota</taxon>
        <taxon>Actinomycetes</taxon>
        <taxon>Micrococcales</taxon>
        <taxon>Intrasporangiaceae</taxon>
        <taxon>Oryzihumus</taxon>
    </lineage>
</organism>
<dbReference type="AlphaFoldDB" id="A0A542ZMP9"/>
<protein>
    <submittedName>
        <fullName evidence="1">Uncharacterized protein</fullName>
    </submittedName>
</protein>
<comment type="caution">
    <text evidence="1">The sequence shown here is derived from an EMBL/GenBank/DDBJ whole genome shotgun (WGS) entry which is preliminary data.</text>
</comment>
<dbReference type="Proteomes" id="UP000319514">
    <property type="component" value="Unassembled WGS sequence"/>
</dbReference>
<name>A0A542ZMP9_9MICO</name>
<gene>
    <name evidence="1" type="ORF">FB474_3052</name>
</gene>
<reference evidence="1 2" key="1">
    <citation type="submission" date="2019-06" db="EMBL/GenBank/DDBJ databases">
        <title>Sequencing the genomes of 1000 actinobacteria strains.</title>
        <authorList>
            <person name="Klenk H.-P."/>
        </authorList>
    </citation>
    <scope>NUCLEOTIDE SEQUENCE [LARGE SCALE GENOMIC DNA]</scope>
    <source>
        <strain evidence="1 2">DSM 18082</strain>
    </source>
</reference>
<sequence>MEVDQEVHDRAQLEIQSVINKVAAAQLNHPMLEIETALERQLRAAGHWPQPRPWLRAVAMELADGRVYIVTKHAWADPHGH</sequence>
<evidence type="ECO:0000313" key="2">
    <source>
        <dbReference type="Proteomes" id="UP000319514"/>
    </source>
</evidence>
<dbReference type="OrthoDB" id="5191135at2"/>